<dbReference type="AlphaFoldDB" id="A0A9W7SYF1"/>
<protein>
    <submittedName>
        <fullName evidence="1">Uncharacterized protein</fullName>
    </submittedName>
</protein>
<evidence type="ECO:0000313" key="2">
    <source>
        <dbReference type="Proteomes" id="UP001138500"/>
    </source>
</evidence>
<proteinExistence type="predicted"/>
<dbReference type="EMBL" id="RIBY02000502">
    <property type="protein sequence ID" value="KAH9841294.1"/>
    <property type="molecule type" value="Genomic_DNA"/>
</dbReference>
<reference evidence="1 2" key="2">
    <citation type="journal article" date="2021" name="Curr. Genet.">
        <title>Genetic response to nitrogen starvation in the aggressive Eucalyptus foliar pathogen Teratosphaeria destructans.</title>
        <authorList>
            <person name="Havenga M."/>
            <person name="Wingfield B.D."/>
            <person name="Wingfield M.J."/>
            <person name="Dreyer L.L."/>
            <person name="Roets F."/>
            <person name="Aylward J."/>
        </authorList>
    </citation>
    <scope>NUCLEOTIDE SEQUENCE [LARGE SCALE GENOMIC DNA]</scope>
    <source>
        <strain evidence="1">CMW44962</strain>
    </source>
</reference>
<dbReference type="Proteomes" id="UP001138500">
    <property type="component" value="Unassembled WGS sequence"/>
</dbReference>
<sequence length="65" mass="7916">MPELAQSMRDITPEEVELFVQLKLRHLKRYEDRLQEKREWLQRMLDGYECVPDIDQVLGKGERQE</sequence>
<keyword evidence="2" id="KW-1185">Reference proteome</keyword>
<organism evidence="1 2">
    <name type="scientific">Teratosphaeria destructans</name>
    <dbReference type="NCBI Taxonomy" id="418781"/>
    <lineage>
        <taxon>Eukaryota</taxon>
        <taxon>Fungi</taxon>
        <taxon>Dikarya</taxon>
        <taxon>Ascomycota</taxon>
        <taxon>Pezizomycotina</taxon>
        <taxon>Dothideomycetes</taxon>
        <taxon>Dothideomycetidae</taxon>
        <taxon>Mycosphaerellales</taxon>
        <taxon>Teratosphaeriaceae</taxon>
        <taxon>Teratosphaeria</taxon>
    </lineage>
</organism>
<reference evidence="1 2" key="1">
    <citation type="journal article" date="2018" name="IMA Fungus">
        <title>IMA Genome-F 10: Nine draft genome sequences of Claviceps purpurea s.lat., including C. arundinis, C. humidiphila, and C. cf. spartinae, pseudomolecules for the pitch canker pathogen Fusarium circinatum, draft genome of Davidsoniella eucalypti, Grosmannia galeiformis, Quambalaria eucalypti, and Teratosphaeria destructans.</title>
        <authorList>
            <person name="Wingfield B.D."/>
            <person name="Liu M."/>
            <person name="Nguyen H.D."/>
            <person name="Lane F.A."/>
            <person name="Morgan S.W."/>
            <person name="De Vos L."/>
            <person name="Wilken P.M."/>
            <person name="Duong T.A."/>
            <person name="Aylward J."/>
            <person name="Coetzee M.P."/>
            <person name="Dadej K."/>
            <person name="De Beer Z.W."/>
            <person name="Findlay W."/>
            <person name="Havenga M."/>
            <person name="Kolarik M."/>
            <person name="Menzies J.G."/>
            <person name="Naidoo K."/>
            <person name="Pochopski O."/>
            <person name="Shoukouhi P."/>
            <person name="Santana Q.C."/>
            <person name="Seifert K.A."/>
            <person name="Soal N."/>
            <person name="Steenkamp E.T."/>
            <person name="Tatham C.T."/>
            <person name="van der Nest M.A."/>
            <person name="Wingfield M.J."/>
        </authorList>
    </citation>
    <scope>NUCLEOTIDE SEQUENCE [LARGE SCALE GENOMIC DNA]</scope>
    <source>
        <strain evidence="1">CMW44962</strain>
    </source>
</reference>
<name>A0A9W7SYF1_9PEZI</name>
<accession>A0A9W7SYF1</accession>
<comment type="caution">
    <text evidence="1">The sequence shown here is derived from an EMBL/GenBank/DDBJ whole genome shotgun (WGS) entry which is preliminary data.</text>
</comment>
<evidence type="ECO:0000313" key="1">
    <source>
        <dbReference type="EMBL" id="KAH9841294.1"/>
    </source>
</evidence>
<gene>
    <name evidence="1" type="ORF">Tdes44962_MAKER07797</name>
</gene>